<dbReference type="RefSeq" id="WP_345414252.1">
    <property type="nucleotide sequence ID" value="NZ_BAABGT010000024.1"/>
</dbReference>
<proteinExistence type="predicted"/>
<dbReference type="Pfam" id="PF14013">
    <property type="entry name" value="MT0933_antitox"/>
    <property type="match status" value="1"/>
</dbReference>
<protein>
    <recommendedName>
        <fullName evidence="4">Antitoxin protein of toxin-antitoxin system</fullName>
    </recommendedName>
</protein>
<evidence type="ECO:0000313" key="2">
    <source>
        <dbReference type="EMBL" id="GAA4541631.1"/>
    </source>
</evidence>
<gene>
    <name evidence="2" type="ORF">GCM10023175_15850</name>
</gene>
<dbReference type="Proteomes" id="UP001501598">
    <property type="component" value="Unassembled WGS sequence"/>
</dbReference>
<organism evidence="2 3">
    <name type="scientific">Pseudonocardia xishanensis</name>
    <dbReference type="NCBI Taxonomy" id="630995"/>
    <lineage>
        <taxon>Bacteria</taxon>
        <taxon>Bacillati</taxon>
        <taxon>Actinomycetota</taxon>
        <taxon>Actinomycetes</taxon>
        <taxon>Pseudonocardiales</taxon>
        <taxon>Pseudonocardiaceae</taxon>
        <taxon>Pseudonocardia</taxon>
    </lineage>
</organism>
<evidence type="ECO:0000313" key="3">
    <source>
        <dbReference type="Proteomes" id="UP001501598"/>
    </source>
</evidence>
<evidence type="ECO:0008006" key="4">
    <source>
        <dbReference type="Google" id="ProtNLM"/>
    </source>
</evidence>
<comment type="caution">
    <text evidence="2">The sequence shown here is derived from an EMBL/GenBank/DDBJ whole genome shotgun (WGS) entry which is preliminary data.</text>
</comment>
<sequence length="80" mass="8477">MAGMFKKLAVLAGAAEAARRYAQKNPDQAAKYLDQAAGFVDKQTKGKYSGQIKGATDKAKNAAGIRRGYGEPPTAPNRGY</sequence>
<dbReference type="InterPro" id="IPR028037">
    <property type="entry name" value="Antitoxin_Rv0909/MT0933"/>
</dbReference>
<feature type="region of interest" description="Disordered" evidence="1">
    <location>
        <begin position="50"/>
        <end position="80"/>
    </location>
</feature>
<evidence type="ECO:0000256" key="1">
    <source>
        <dbReference type="SAM" id="MobiDB-lite"/>
    </source>
</evidence>
<keyword evidence="3" id="KW-1185">Reference proteome</keyword>
<reference evidence="3" key="1">
    <citation type="journal article" date="2019" name="Int. J. Syst. Evol. Microbiol.">
        <title>The Global Catalogue of Microorganisms (GCM) 10K type strain sequencing project: providing services to taxonomists for standard genome sequencing and annotation.</title>
        <authorList>
            <consortium name="The Broad Institute Genomics Platform"/>
            <consortium name="The Broad Institute Genome Sequencing Center for Infectious Disease"/>
            <person name="Wu L."/>
            <person name="Ma J."/>
        </authorList>
    </citation>
    <scope>NUCLEOTIDE SEQUENCE [LARGE SCALE GENOMIC DNA]</scope>
    <source>
        <strain evidence="3">JCM 17906</strain>
    </source>
</reference>
<dbReference type="EMBL" id="BAABGT010000024">
    <property type="protein sequence ID" value="GAA4541631.1"/>
    <property type="molecule type" value="Genomic_DNA"/>
</dbReference>
<name>A0ABP8RLT1_9PSEU</name>
<accession>A0ABP8RLT1</accession>